<proteinExistence type="predicted"/>
<evidence type="ECO:0000313" key="1">
    <source>
        <dbReference type="EMBL" id="CAB4223423.1"/>
    </source>
</evidence>
<protein>
    <submittedName>
        <fullName evidence="1">Uncharacterized protein</fullName>
    </submittedName>
</protein>
<gene>
    <name evidence="1" type="ORF">UFOVP1670_46</name>
</gene>
<organism evidence="1">
    <name type="scientific">uncultured Caudovirales phage</name>
    <dbReference type="NCBI Taxonomy" id="2100421"/>
    <lineage>
        <taxon>Viruses</taxon>
        <taxon>Duplodnaviria</taxon>
        <taxon>Heunggongvirae</taxon>
        <taxon>Uroviricota</taxon>
        <taxon>Caudoviricetes</taxon>
        <taxon>Peduoviridae</taxon>
        <taxon>Maltschvirus</taxon>
        <taxon>Maltschvirus maltsch</taxon>
    </lineage>
</organism>
<sequence length="87" mass="9208">MVVFTGTDKALLDRGARILDGLAKATGWESIADSRKRKAAKAEFDRLTRDARDLRMLGLRLKGVAKSLAAVHVASQIGNQETGAGGG</sequence>
<accession>A0A6J5T6Q1</accession>
<name>A0A6J5T6Q1_9CAUD</name>
<dbReference type="EMBL" id="LR797531">
    <property type="protein sequence ID" value="CAB4223423.1"/>
    <property type="molecule type" value="Genomic_DNA"/>
</dbReference>
<reference evidence="1" key="1">
    <citation type="submission" date="2020-05" db="EMBL/GenBank/DDBJ databases">
        <authorList>
            <person name="Chiriac C."/>
            <person name="Salcher M."/>
            <person name="Ghai R."/>
            <person name="Kavagutti S V."/>
        </authorList>
    </citation>
    <scope>NUCLEOTIDE SEQUENCE</scope>
</reference>